<feature type="region of interest" description="Disordered" evidence="1">
    <location>
        <begin position="1"/>
        <end position="42"/>
    </location>
</feature>
<dbReference type="AlphaFoldDB" id="A0A1I8FQ01"/>
<evidence type="ECO:0000313" key="3">
    <source>
        <dbReference type="WBParaSite" id="maker-unitig_43815-snap-gene-0.3-mRNA-1"/>
    </source>
</evidence>
<proteinExistence type="predicted"/>
<feature type="region of interest" description="Disordered" evidence="1">
    <location>
        <begin position="94"/>
        <end position="125"/>
    </location>
</feature>
<evidence type="ECO:0000256" key="1">
    <source>
        <dbReference type="SAM" id="MobiDB-lite"/>
    </source>
</evidence>
<evidence type="ECO:0000313" key="2">
    <source>
        <dbReference type="Proteomes" id="UP000095280"/>
    </source>
</evidence>
<feature type="compositionally biased region" description="Low complexity" evidence="1">
    <location>
        <begin position="11"/>
        <end position="23"/>
    </location>
</feature>
<protein>
    <submittedName>
        <fullName evidence="3">Os01g0778700 protein</fullName>
    </submittedName>
</protein>
<reference evidence="3" key="1">
    <citation type="submission" date="2016-11" db="UniProtKB">
        <authorList>
            <consortium name="WormBaseParasite"/>
        </authorList>
    </citation>
    <scope>IDENTIFICATION</scope>
</reference>
<name>A0A1I8FQ01_9PLAT</name>
<organism evidence="2 3">
    <name type="scientific">Macrostomum lignano</name>
    <dbReference type="NCBI Taxonomy" id="282301"/>
    <lineage>
        <taxon>Eukaryota</taxon>
        <taxon>Metazoa</taxon>
        <taxon>Spiralia</taxon>
        <taxon>Lophotrochozoa</taxon>
        <taxon>Platyhelminthes</taxon>
        <taxon>Rhabditophora</taxon>
        <taxon>Macrostomorpha</taxon>
        <taxon>Macrostomida</taxon>
        <taxon>Macrostomidae</taxon>
        <taxon>Macrostomum</taxon>
    </lineage>
</organism>
<feature type="compositionally biased region" description="Basic residues" evidence="1">
    <location>
        <begin position="1"/>
        <end position="10"/>
    </location>
</feature>
<feature type="compositionally biased region" description="Low complexity" evidence="1">
    <location>
        <begin position="115"/>
        <end position="125"/>
    </location>
</feature>
<dbReference type="Proteomes" id="UP000095280">
    <property type="component" value="Unplaced"/>
</dbReference>
<dbReference type="WBParaSite" id="maker-unitig_43815-snap-gene-0.3-mRNA-1">
    <property type="protein sequence ID" value="maker-unitig_43815-snap-gene-0.3-mRNA-1"/>
    <property type="gene ID" value="maker-unitig_43815-snap-gene-0.3"/>
</dbReference>
<sequence length="125" mass="12614">RHGRRLHRRGASSPAARSALSAGLPPPSPQPATTAAAAADGRHPASRWWRALGFALPTRNLALRRGADGGCVRCSSCVAAARRQPRAVAITEPAATAAAAPVANGAGGARRPARPRQLPAPAAAA</sequence>
<keyword evidence="2" id="KW-1185">Reference proteome</keyword>
<accession>A0A1I8FQ01</accession>
<feature type="compositionally biased region" description="Low complexity" evidence="1">
    <location>
        <begin position="94"/>
        <end position="104"/>
    </location>
</feature>